<keyword evidence="4" id="KW-0812">Transmembrane</keyword>
<dbReference type="CDD" id="cd01949">
    <property type="entry name" value="GGDEF"/>
    <property type="match status" value="1"/>
</dbReference>
<feature type="transmembrane region" description="Helical" evidence="4">
    <location>
        <begin position="102"/>
        <end position="124"/>
    </location>
</feature>
<organism evidence="6 7">
    <name type="scientific">Arenimonas maotaiensis</name>
    <dbReference type="NCBI Taxonomy" id="1446479"/>
    <lineage>
        <taxon>Bacteria</taxon>
        <taxon>Pseudomonadati</taxon>
        <taxon>Pseudomonadota</taxon>
        <taxon>Gammaproteobacteria</taxon>
        <taxon>Lysobacterales</taxon>
        <taxon>Lysobacteraceae</taxon>
        <taxon>Arenimonas</taxon>
    </lineage>
</organism>
<gene>
    <name evidence="6" type="ORF">GCM10010960_13610</name>
</gene>
<evidence type="ECO:0000313" key="6">
    <source>
        <dbReference type="EMBL" id="GGF92984.1"/>
    </source>
</evidence>
<reference evidence="6" key="2">
    <citation type="submission" date="2020-09" db="EMBL/GenBank/DDBJ databases">
        <authorList>
            <person name="Sun Q."/>
            <person name="Zhou Y."/>
        </authorList>
    </citation>
    <scope>NUCLEOTIDE SEQUENCE</scope>
    <source>
        <strain evidence="6">CGMCC 1.12726</strain>
    </source>
</reference>
<dbReference type="NCBIfam" id="TIGR00254">
    <property type="entry name" value="GGDEF"/>
    <property type="match status" value="1"/>
</dbReference>
<dbReference type="InterPro" id="IPR029787">
    <property type="entry name" value="Nucleotide_cyclase"/>
</dbReference>
<feature type="transmembrane region" description="Helical" evidence="4">
    <location>
        <begin position="12"/>
        <end position="34"/>
    </location>
</feature>
<dbReference type="AlphaFoldDB" id="A0A917CPM2"/>
<dbReference type="InterPro" id="IPR050469">
    <property type="entry name" value="Diguanylate_Cyclase"/>
</dbReference>
<feature type="domain" description="GGDEF" evidence="5">
    <location>
        <begin position="197"/>
        <end position="325"/>
    </location>
</feature>
<sequence length="325" mass="36040">MLKRLQADFQLTIVLLFGFFSSALITPFAVYRFLTGNTVVGVLDTVLVAIIAGVVAYGWKSGRTERTGRFLVIISGLGAMMSSELLGVVGVFWMYVAIVANFFLTTNLRFAAAFTLLIIALLAVTGHSFDTLAQMWSFLATSLLLSLLSYIIADQYASQHARLKHLATVDPLTGAFNRRNMELELDLAVEEFARTRAPMAVVLMDIDHFKRINDRHGHDTGDGVLCRFARLVRDHSRHIDRFYRYGGEEFLMLLKGAGAHEAAELAEKVRRACERELRDPAGAVTVSLGVAGLRPGESCQQWLARADAALYRAKHDGRNRMVLAD</sequence>
<feature type="transmembrane region" description="Helical" evidence="4">
    <location>
        <begin position="136"/>
        <end position="153"/>
    </location>
</feature>
<evidence type="ECO:0000256" key="4">
    <source>
        <dbReference type="SAM" id="Phobius"/>
    </source>
</evidence>
<dbReference type="PANTHER" id="PTHR45138:SF9">
    <property type="entry name" value="DIGUANYLATE CYCLASE DGCM-RELATED"/>
    <property type="match status" value="1"/>
</dbReference>
<evidence type="ECO:0000256" key="3">
    <source>
        <dbReference type="ARBA" id="ARBA00034247"/>
    </source>
</evidence>
<proteinExistence type="predicted"/>
<feature type="transmembrane region" description="Helical" evidence="4">
    <location>
        <begin position="71"/>
        <end position="96"/>
    </location>
</feature>
<evidence type="ECO:0000256" key="1">
    <source>
        <dbReference type="ARBA" id="ARBA00001946"/>
    </source>
</evidence>
<comment type="catalytic activity">
    <reaction evidence="3">
        <text>2 GTP = 3',3'-c-di-GMP + 2 diphosphate</text>
        <dbReference type="Rhea" id="RHEA:24898"/>
        <dbReference type="ChEBI" id="CHEBI:33019"/>
        <dbReference type="ChEBI" id="CHEBI:37565"/>
        <dbReference type="ChEBI" id="CHEBI:58805"/>
        <dbReference type="EC" id="2.7.7.65"/>
    </reaction>
</comment>
<comment type="cofactor">
    <cofactor evidence="1">
        <name>Mg(2+)</name>
        <dbReference type="ChEBI" id="CHEBI:18420"/>
    </cofactor>
</comment>
<evidence type="ECO:0000259" key="5">
    <source>
        <dbReference type="PROSITE" id="PS50887"/>
    </source>
</evidence>
<comment type="caution">
    <text evidence="6">The sequence shown here is derived from an EMBL/GenBank/DDBJ whole genome shotgun (WGS) entry which is preliminary data.</text>
</comment>
<dbReference type="EMBL" id="BMFO01000002">
    <property type="protein sequence ID" value="GGF92984.1"/>
    <property type="molecule type" value="Genomic_DNA"/>
</dbReference>
<dbReference type="RefSeq" id="WP_188449171.1">
    <property type="nucleotide sequence ID" value="NZ_BMFO01000002.1"/>
</dbReference>
<dbReference type="InterPro" id="IPR000160">
    <property type="entry name" value="GGDEF_dom"/>
</dbReference>
<dbReference type="Proteomes" id="UP000632858">
    <property type="component" value="Unassembled WGS sequence"/>
</dbReference>
<dbReference type="GO" id="GO:1902201">
    <property type="term" value="P:negative regulation of bacterial-type flagellum-dependent cell motility"/>
    <property type="evidence" value="ECO:0007669"/>
    <property type="project" value="TreeGrafter"/>
</dbReference>
<dbReference type="SMART" id="SM00267">
    <property type="entry name" value="GGDEF"/>
    <property type="match status" value="1"/>
</dbReference>
<dbReference type="GO" id="GO:0043709">
    <property type="term" value="P:cell adhesion involved in single-species biofilm formation"/>
    <property type="evidence" value="ECO:0007669"/>
    <property type="project" value="TreeGrafter"/>
</dbReference>
<dbReference type="SUPFAM" id="SSF55073">
    <property type="entry name" value="Nucleotide cyclase"/>
    <property type="match status" value="1"/>
</dbReference>
<feature type="transmembrane region" description="Helical" evidence="4">
    <location>
        <begin position="40"/>
        <end position="59"/>
    </location>
</feature>
<keyword evidence="4" id="KW-0472">Membrane</keyword>
<evidence type="ECO:0000313" key="7">
    <source>
        <dbReference type="Proteomes" id="UP000632858"/>
    </source>
</evidence>
<reference evidence="6" key="1">
    <citation type="journal article" date="2014" name="Int. J. Syst. Evol. Microbiol.">
        <title>Complete genome sequence of Corynebacterium casei LMG S-19264T (=DSM 44701T), isolated from a smear-ripened cheese.</title>
        <authorList>
            <consortium name="US DOE Joint Genome Institute (JGI-PGF)"/>
            <person name="Walter F."/>
            <person name="Albersmeier A."/>
            <person name="Kalinowski J."/>
            <person name="Ruckert C."/>
        </authorList>
    </citation>
    <scope>NUCLEOTIDE SEQUENCE</scope>
    <source>
        <strain evidence="6">CGMCC 1.12726</strain>
    </source>
</reference>
<dbReference type="FunFam" id="3.30.70.270:FF:000001">
    <property type="entry name" value="Diguanylate cyclase domain protein"/>
    <property type="match status" value="1"/>
</dbReference>
<accession>A0A917CPM2</accession>
<dbReference type="Gene3D" id="3.30.70.270">
    <property type="match status" value="1"/>
</dbReference>
<keyword evidence="4" id="KW-1133">Transmembrane helix</keyword>
<dbReference type="EC" id="2.7.7.65" evidence="2"/>
<dbReference type="PANTHER" id="PTHR45138">
    <property type="entry name" value="REGULATORY COMPONENTS OF SENSORY TRANSDUCTION SYSTEM"/>
    <property type="match status" value="1"/>
</dbReference>
<protein>
    <recommendedName>
        <fullName evidence="2">diguanylate cyclase</fullName>
        <ecNumber evidence="2">2.7.7.65</ecNumber>
    </recommendedName>
</protein>
<dbReference type="GO" id="GO:0052621">
    <property type="term" value="F:diguanylate cyclase activity"/>
    <property type="evidence" value="ECO:0007669"/>
    <property type="project" value="UniProtKB-EC"/>
</dbReference>
<evidence type="ECO:0000256" key="2">
    <source>
        <dbReference type="ARBA" id="ARBA00012528"/>
    </source>
</evidence>
<name>A0A917CPM2_9GAMM</name>
<keyword evidence="7" id="KW-1185">Reference proteome</keyword>
<dbReference type="PROSITE" id="PS50887">
    <property type="entry name" value="GGDEF"/>
    <property type="match status" value="1"/>
</dbReference>
<dbReference type="InterPro" id="IPR043128">
    <property type="entry name" value="Rev_trsase/Diguanyl_cyclase"/>
</dbReference>
<dbReference type="Pfam" id="PF00990">
    <property type="entry name" value="GGDEF"/>
    <property type="match status" value="1"/>
</dbReference>
<dbReference type="GO" id="GO:0005886">
    <property type="term" value="C:plasma membrane"/>
    <property type="evidence" value="ECO:0007669"/>
    <property type="project" value="TreeGrafter"/>
</dbReference>